<name>A0A098EFG2_ANAPH</name>
<dbReference type="Proteomes" id="UP000055047">
    <property type="component" value="Unassembled WGS sequence"/>
</dbReference>
<gene>
    <name evidence="1" type="ORF">ANAPHAGO_00764</name>
</gene>
<evidence type="ECO:0000313" key="2">
    <source>
        <dbReference type="Proteomes" id="UP000055047"/>
    </source>
</evidence>
<reference evidence="1 2" key="1">
    <citation type="submission" date="2014-09" db="EMBL/GenBank/DDBJ databases">
        <authorList>
            <person name="Loux Valentin"/>
            <person name="Dugat Thibaut"/>
        </authorList>
    </citation>
    <scope>NUCLEOTIDE SEQUENCE [LARGE SCALE GENOMIC DNA]</scope>
    <source>
        <strain evidence="1 2">BOV-10_179</strain>
    </source>
</reference>
<dbReference type="EMBL" id="CCXQ01000142">
    <property type="protein sequence ID" value="CEG21003.1"/>
    <property type="molecule type" value="Genomic_DNA"/>
</dbReference>
<sequence>MVFLFLSWSKGEKLTCISDEFPVECRGSSKTRIETGCQITLAQRRWYGLSGSAHFLIVYARVGFVTP</sequence>
<evidence type="ECO:0000313" key="1">
    <source>
        <dbReference type="EMBL" id="CEG21003.1"/>
    </source>
</evidence>
<proteinExistence type="predicted"/>
<dbReference type="AlphaFoldDB" id="A0A098EFG2"/>
<organism evidence="1 2">
    <name type="scientific">Anaplasma phagocytophilum</name>
    <name type="common">Ehrlichia phagocytophila</name>
    <dbReference type="NCBI Taxonomy" id="948"/>
    <lineage>
        <taxon>Bacteria</taxon>
        <taxon>Pseudomonadati</taxon>
        <taxon>Pseudomonadota</taxon>
        <taxon>Alphaproteobacteria</taxon>
        <taxon>Rickettsiales</taxon>
        <taxon>Anaplasmataceae</taxon>
        <taxon>Anaplasma</taxon>
        <taxon>phagocytophilum group</taxon>
    </lineage>
</organism>
<protein>
    <submittedName>
        <fullName evidence="1">Uncharacterized protein</fullName>
    </submittedName>
</protein>
<accession>A0A098EFG2</accession>